<dbReference type="EMBL" id="LT629695">
    <property type="protein sequence ID" value="SDH23078.1"/>
    <property type="molecule type" value="Genomic_DNA"/>
</dbReference>
<dbReference type="OrthoDB" id="9864423at2"/>
<dbReference type="STRING" id="399736.SAMN04489720_0484"/>
<keyword evidence="1" id="KW-0472">Membrane</keyword>
<evidence type="ECO:0008006" key="4">
    <source>
        <dbReference type="Google" id="ProtNLM"/>
    </source>
</evidence>
<accession>A0A1G8AQ23</accession>
<feature type="transmembrane region" description="Helical" evidence="1">
    <location>
        <begin position="7"/>
        <end position="28"/>
    </location>
</feature>
<proteinExistence type="predicted"/>
<gene>
    <name evidence="2" type="ORF">SAMN04489720_0484</name>
</gene>
<keyword evidence="1" id="KW-0812">Transmembrane</keyword>
<dbReference type="RefSeq" id="WP_092502106.1">
    <property type="nucleotide sequence ID" value="NZ_LT629695.1"/>
</dbReference>
<protein>
    <recommendedName>
        <fullName evidence="4">DUF4352 domain-containing protein</fullName>
    </recommendedName>
</protein>
<sequence length="167" mass="17596">MTGRVRIGIVALVAVAAIVGTLVLTGALGPREDERVPIVALGDTIETSRADIAIEAFANGEDGAIVVTATITSHLPVSILNDDLFHLVDDAGDLALWGYGTVDGVSANSAQPGVTDTFDIEFVVDREIEGSVRAEVRDATWTPRDETAFGLGSNSYDEHAVAYVRMP</sequence>
<evidence type="ECO:0000313" key="2">
    <source>
        <dbReference type="EMBL" id="SDH23078.1"/>
    </source>
</evidence>
<evidence type="ECO:0000313" key="3">
    <source>
        <dbReference type="Proteomes" id="UP000198822"/>
    </source>
</evidence>
<dbReference type="AlphaFoldDB" id="A0A1G8AQ23"/>
<keyword evidence="1" id="KW-1133">Transmembrane helix</keyword>
<dbReference type="Proteomes" id="UP000198822">
    <property type="component" value="Chromosome I"/>
</dbReference>
<organism evidence="2 3">
    <name type="scientific">Agrococcus jejuensis</name>
    <dbReference type="NCBI Taxonomy" id="399736"/>
    <lineage>
        <taxon>Bacteria</taxon>
        <taxon>Bacillati</taxon>
        <taxon>Actinomycetota</taxon>
        <taxon>Actinomycetes</taxon>
        <taxon>Micrococcales</taxon>
        <taxon>Microbacteriaceae</taxon>
        <taxon>Agrococcus</taxon>
    </lineage>
</organism>
<reference evidence="3" key="1">
    <citation type="submission" date="2016-10" db="EMBL/GenBank/DDBJ databases">
        <authorList>
            <person name="Varghese N."/>
            <person name="Submissions S."/>
        </authorList>
    </citation>
    <scope>NUCLEOTIDE SEQUENCE [LARGE SCALE GENOMIC DNA]</scope>
    <source>
        <strain evidence="3">DSM 22002</strain>
    </source>
</reference>
<keyword evidence="3" id="KW-1185">Reference proteome</keyword>
<evidence type="ECO:0000256" key="1">
    <source>
        <dbReference type="SAM" id="Phobius"/>
    </source>
</evidence>
<name>A0A1G8AQ23_9MICO</name>